<dbReference type="InterPro" id="IPR016169">
    <property type="entry name" value="FAD-bd_PCMH_sub2"/>
</dbReference>
<accession>A0ABT0X7X7</accession>
<evidence type="ECO:0000256" key="2">
    <source>
        <dbReference type="ARBA" id="ARBA00005466"/>
    </source>
</evidence>
<reference evidence="7" key="1">
    <citation type="journal article" date="2023" name="Int. J. Syst. Evol. Microbiol.">
        <title>Streptomyces meridianus sp. nov. isolated from brackish water of the Tagus estuary in Alcochete, Portugal.</title>
        <authorList>
            <person name="Santos J.D.N."/>
            <person name="Klimek D."/>
            <person name="Calusinska M."/>
            <person name="Lobo Da Cunha A."/>
            <person name="Catita J."/>
            <person name="Goncalves H."/>
            <person name="Gonzalez I."/>
            <person name="Reyes F."/>
            <person name="Lage O.M."/>
        </authorList>
    </citation>
    <scope>NUCLEOTIDE SEQUENCE</scope>
    <source>
        <strain evidence="7">MTZ3.1</strain>
    </source>
</reference>
<dbReference type="EMBL" id="JAMQGM010000022">
    <property type="protein sequence ID" value="MCM2577817.1"/>
    <property type="molecule type" value="Genomic_DNA"/>
</dbReference>
<dbReference type="InterPro" id="IPR050416">
    <property type="entry name" value="FAD-linked_Oxidoreductase"/>
</dbReference>
<comment type="cofactor">
    <cofactor evidence="1">
        <name>FAD</name>
        <dbReference type="ChEBI" id="CHEBI:57692"/>
    </cofactor>
</comment>
<proteinExistence type="inferred from homology"/>
<dbReference type="InterPro" id="IPR006094">
    <property type="entry name" value="Oxid_FAD_bind_N"/>
</dbReference>
<keyword evidence="8" id="KW-1185">Reference proteome</keyword>
<evidence type="ECO:0000256" key="5">
    <source>
        <dbReference type="ARBA" id="ARBA00023002"/>
    </source>
</evidence>
<dbReference type="Gene3D" id="3.30.465.10">
    <property type="match status" value="1"/>
</dbReference>
<comment type="caution">
    <text evidence="7">The sequence shown here is derived from an EMBL/GenBank/DDBJ whole genome shotgun (WGS) entry which is preliminary data.</text>
</comment>
<evidence type="ECO:0000256" key="1">
    <source>
        <dbReference type="ARBA" id="ARBA00001974"/>
    </source>
</evidence>
<evidence type="ECO:0000313" key="7">
    <source>
        <dbReference type="EMBL" id="MCM2577817.1"/>
    </source>
</evidence>
<dbReference type="Pfam" id="PF08031">
    <property type="entry name" value="BBE"/>
    <property type="match status" value="1"/>
</dbReference>
<dbReference type="InterPro" id="IPR006093">
    <property type="entry name" value="Oxy_OxRdtase_FAD_BS"/>
</dbReference>
<organism evidence="7 8">
    <name type="scientific">Streptomyces meridianus</name>
    <dbReference type="NCBI Taxonomy" id="2938945"/>
    <lineage>
        <taxon>Bacteria</taxon>
        <taxon>Bacillati</taxon>
        <taxon>Actinomycetota</taxon>
        <taxon>Actinomycetes</taxon>
        <taxon>Kitasatosporales</taxon>
        <taxon>Streptomycetaceae</taxon>
        <taxon>Streptomyces</taxon>
    </lineage>
</organism>
<feature type="domain" description="FAD-binding PCMH-type" evidence="6">
    <location>
        <begin position="36"/>
        <end position="206"/>
    </location>
</feature>
<dbReference type="InterPro" id="IPR016167">
    <property type="entry name" value="FAD-bd_PCMH_sub1"/>
</dbReference>
<dbReference type="InterPro" id="IPR036318">
    <property type="entry name" value="FAD-bd_PCMH-like_sf"/>
</dbReference>
<protein>
    <submittedName>
        <fullName evidence="7">FAD-binding oxidoreductase</fullName>
    </submittedName>
</protein>
<dbReference type="InterPro" id="IPR012951">
    <property type="entry name" value="BBE"/>
</dbReference>
<evidence type="ECO:0000256" key="3">
    <source>
        <dbReference type="ARBA" id="ARBA00022630"/>
    </source>
</evidence>
<evidence type="ECO:0000259" key="6">
    <source>
        <dbReference type="PROSITE" id="PS51387"/>
    </source>
</evidence>
<dbReference type="PANTHER" id="PTHR42973">
    <property type="entry name" value="BINDING OXIDOREDUCTASE, PUTATIVE (AFU_ORTHOLOGUE AFUA_1G17690)-RELATED"/>
    <property type="match status" value="1"/>
</dbReference>
<gene>
    <name evidence="7" type="ORF">M1E25_10700</name>
</gene>
<evidence type="ECO:0000313" key="8">
    <source>
        <dbReference type="Proteomes" id="UP001167160"/>
    </source>
</evidence>
<evidence type="ECO:0000256" key="4">
    <source>
        <dbReference type="ARBA" id="ARBA00022827"/>
    </source>
</evidence>
<dbReference type="PROSITE" id="PS00862">
    <property type="entry name" value="OX2_COVAL_FAD"/>
    <property type="match status" value="1"/>
</dbReference>
<dbReference type="Gene3D" id="3.30.43.10">
    <property type="entry name" value="Uridine Diphospho-n-acetylenolpyruvylglucosamine Reductase, domain 2"/>
    <property type="match status" value="1"/>
</dbReference>
<dbReference type="Proteomes" id="UP001167160">
    <property type="component" value="Unassembled WGS sequence"/>
</dbReference>
<dbReference type="InterPro" id="IPR016166">
    <property type="entry name" value="FAD-bd_PCMH"/>
</dbReference>
<keyword evidence="3" id="KW-0285">Flavoprotein</keyword>
<sequence>MGTATYDALETELLGHVEGPGDPGYDEARQIYNAMIDKHPAAIVECRDTADVMAAVNSGREQGLEIGVRGGGHSGAGLCLVDGGMTIDLAPMHGVRVDPEARIAQVEGGALLAGLDHATHAFGLGVPAGIMSTTGVGGLTLGGGHGYLTRKYGLTVDSLLAADVVLADGSFVTAHENRNADLFWALRGGGGNFGIVTSFTFRLHPVDTVGMGVTLWPVERTPEVLRWYREFLPNAPEDVYGFFALLSVPPAPPFPDEIHGRKMCAVVWCHTGDPERTAEAVASVREPAPPAFHFTAPVPYPQLQGMFDDLIPKGLQWYWRGDFFDRIPDEAVEAHAEYGAGMPTQLSTMHLYPVDGAAHNMGKDDTAWGYRDAVWSGIFGGIDPDPANAGIIRDWAADYWEALHPYSMGGAYVNFMMDEGQERVRATYRDHYDRLAQVKGRYDPDNLFHANQNIRPARQG</sequence>
<keyword evidence="5" id="KW-0560">Oxidoreductase</keyword>
<name>A0ABT0X7X7_9ACTN</name>
<dbReference type="SUPFAM" id="SSF56176">
    <property type="entry name" value="FAD-binding/transporter-associated domain-like"/>
    <property type="match status" value="1"/>
</dbReference>
<dbReference type="PANTHER" id="PTHR42973:SF39">
    <property type="entry name" value="FAD-BINDING PCMH-TYPE DOMAIN-CONTAINING PROTEIN"/>
    <property type="match status" value="1"/>
</dbReference>
<keyword evidence="4" id="KW-0274">FAD</keyword>
<dbReference type="PROSITE" id="PS51387">
    <property type="entry name" value="FAD_PCMH"/>
    <property type="match status" value="1"/>
</dbReference>
<comment type="similarity">
    <text evidence="2">Belongs to the oxygen-dependent FAD-linked oxidoreductase family.</text>
</comment>
<dbReference type="Gene3D" id="3.40.462.20">
    <property type="match status" value="1"/>
</dbReference>
<dbReference type="Pfam" id="PF01565">
    <property type="entry name" value="FAD_binding_4"/>
    <property type="match status" value="1"/>
</dbReference>
<dbReference type="RefSeq" id="WP_251413203.1">
    <property type="nucleotide sequence ID" value="NZ_JAMQGM010000022.1"/>
</dbReference>